<name>A0ABV3RKY4_9RHOB</name>
<dbReference type="PANTHER" id="PTHR12843:SF5">
    <property type="entry name" value="EEF1A LYSINE METHYLTRANSFERASE 2"/>
    <property type="match status" value="1"/>
</dbReference>
<dbReference type="Proteomes" id="UP001556098">
    <property type="component" value="Unassembled WGS sequence"/>
</dbReference>
<dbReference type="PANTHER" id="PTHR12843">
    <property type="entry name" value="PROTEIN-LYSINE N-METHYLTRANSFERASE METTL10"/>
    <property type="match status" value="1"/>
</dbReference>
<evidence type="ECO:0000313" key="2">
    <source>
        <dbReference type="EMBL" id="MEW9919643.1"/>
    </source>
</evidence>
<reference evidence="2 3" key="1">
    <citation type="submission" date="2024-07" db="EMBL/GenBank/DDBJ databases">
        <title>Marimonas sp.nov., isolated from tidal-flat sediment.</title>
        <authorList>
            <person name="Jayan J.N."/>
            <person name="Lee S.S."/>
        </authorList>
    </citation>
    <scope>NUCLEOTIDE SEQUENCE [LARGE SCALE GENOMIC DNA]</scope>
    <source>
        <strain evidence="2 3">MJW-29</strain>
    </source>
</reference>
<keyword evidence="3" id="KW-1185">Reference proteome</keyword>
<dbReference type="CDD" id="cd02440">
    <property type="entry name" value="AdoMet_MTases"/>
    <property type="match status" value="1"/>
</dbReference>
<dbReference type="RefSeq" id="WP_367877348.1">
    <property type="nucleotide sequence ID" value="NZ_JBFNXX010000005.1"/>
</dbReference>
<evidence type="ECO:0000313" key="3">
    <source>
        <dbReference type="Proteomes" id="UP001556098"/>
    </source>
</evidence>
<dbReference type="Gene3D" id="3.40.50.150">
    <property type="entry name" value="Vaccinia Virus protein VP39"/>
    <property type="match status" value="1"/>
</dbReference>
<dbReference type="EMBL" id="JBFNXX010000005">
    <property type="protein sequence ID" value="MEW9919643.1"/>
    <property type="molecule type" value="Genomic_DNA"/>
</dbReference>
<evidence type="ECO:0000259" key="1">
    <source>
        <dbReference type="Pfam" id="PF13649"/>
    </source>
</evidence>
<dbReference type="InterPro" id="IPR041698">
    <property type="entry name" value="Methyltransf_25"/>
</dbReference>
<accession>A0ABV3RKY4</accession>
<organism evidence="2 3">
    <name type="scientific">Sulfitobacter sediminis</name>
    <dbReference type="NCBI Taxonomy" id="3234186"/>
    <lineage>
        <taxon>Bacteria</taxon>
        <taxon>Pseudomonadati</taxon>
        <taxon>Pseudomonadota</taxon>
        <taxon>Alphaproteobacteria</taxon>
        <taxon>Rhodobacterales</taxon>
        <taxon>Roseobacteraceae</taxon>
        <taxon>Sulfitobacter</taxon>
    </lineage>
</organism>
<protein>
    <submittedName>
        <fullName evidence="2">Trans-aconitate 2-methyltransferase</fullName>
    </submittedName>
</protein>
<dbReference type="Pfam" id="PF13649">
    <property type="entry name" value="Methyltransf_25"/>
    <property type="match status" value="1"/>
</dbReference>
<dbReference type="InterPro" id="IPR029063">
    <property type="entry name" value="SAM-dependent_MTases_sf"/>
</dbReference>
<feature type="domain" description="Methyltransferase" evidence="1">
    <location>
        <begin position="46"/>
        <end position="141"/>
    </location>
</feature>
<dbReference type="SUPFAM" id="SSF53335">
    <property type="entry name" value="S-adenosyl-L-methionine-dependent methyltransferases"/>
    <property type="match status" value="1"/>
</dbReference>
<comment type="caution">
    <text evidence="2">The sequence shown here is derived from an EMBL/GenBank/DDBJ whole genome shotgun (WGS) entry which is preliminary data.</text>
</comment>
<gene>
    <name evidence="2" type="ORF">AB2B41_08515</name>
</gene>
<sequence length="206" mass="22717">MQDRGKDHWDTVYSEKSQSQLSWHQDDPTASVKLCTLAGITPATSVIDIGGGRSPLAAQLVDKGLKDITVLDISRVALEKAREAMGGNAARITWTVADITRWTPTRTYDIWHDRAVFHFLTVTADQEAYLARMKRALGSGGHAIIATFAPDGPETCSGLPVMRYSPDSLSERLGPGYTRLADRAIRHETPWGSAQSFQFSLFRRLA</sequence>
<proteinExistence type="predicted"/>